<accession>A0A420WIV8</accession>
<name>A0A420WIV8_9PROT</name>
<keyword evidence="2" id="KW-1185">Reference proteome</keyword>
<dbReference type="SUPFAM" id="SSF52540">
    <property type="entry name" value="P-loop containing nucleoside triphosphate hydrolases"/>
    <property type="match status" value="1"/>
</dbReference>
<evidence type="ECO:0000313" key="1">
    <source>
        <dbReference type="EMBL" id="RKQ70961.1"/>
    </source>
</evidence>
<dbReference type="OrthoDB" id="7390113at2"/>
<comment type="caution">
    <text evidence="1">The sequence shown here is derived from an EMBL/GenBank/DDBJ whole genome shotgun (WGS) entry which is preliminary data.</text>
</comment>
<dbReference type="FunCoup" id="A0A420WIV8">
    <property type="interactions" value="61"/>
</dbReference>
<dbReference type="InterPro" id="IPR027417">
    <property type="entry name" value="P-loop_NTPase"/>
</dbReference>
<dbReference type="EMBL" id="RBII01000001">
    <property type="protein sequence ID" value="RKQ70961.1"/>
    <property type="molecule type" value="Genomic_DNA"/>
</dbReference>
<dbReference type="Gene3D" id="1.10.8.60">
    <property type="match status" value="1"/>
</dbReference>
<gene>
    <name evidence="1" type="ORF">DES40_0268</name>
</gene>
<dbReference type="PANTHER" id="PTHR30050">
    <property type="entry name" value="CHROMOSOMAL REPLICATION INITIATOR PROTEIN DNAA"/>
    <property type="match status" value="1"/>
</dbReference>
<dbReference type="Proteomes" id="UP000282211">
    <property type="component" value="Unassembled WGS sequence"/>
</dbReference>
<dbReference type="InParanoid" id="A0A420WIV8"/>
<protein>
    <submittedName>
        <fullName evidence="1">Regulatory inactivation of DnaA Hda protein</fullName>
    </submittedName>
</protein>
<dbReference type="GO" id="GO:0006260">
    <property type="term" value="P:DNA replication"/>
    <property type="evidence" value="ECO:0007669"/>
    <property type="project" value="TreeGrafter"/>
</dbReference>
<dbReference type="PANTHER" id="PTHR30050:SF4">
    <property type="entry name" value="ATP-BINDING PROTEIN RV3427C IN INSERTION SEQUENCE-RELATED"/>
    <property type="match status" value="1"/>
</dbReference>
<sequence>MAQIPLDLAPIAATGFDSFIITDTNRIAVTALRAWPDWPAPIMLLLGPSGTGKTHLGKAWKDLSHGLLADAADEMEETALFAQMNQALNGEVSGMLLTSDKPITEWGTQIPDLRSRLNSTPVMVMDDYDDDVLEPILRKLFEDRGRIITKDLVDYILRYQDREVGSLRALVRTLDEAALAENADLTKYFAAHFLAGRLERDLFSGPID</sequence>
<dbReference type="AlphaFoldDB" id="A0A420WIV8"/>
<dbReference type="Gene3D" id="3.40.50.300">
    <property type="entry name" value="P-loop containing nucleotide triphosphate hydrolases"/>
    <property type="match status" value="1"/>
</dbReference>
<dbReference type="RefSeq" id="WP_121098778.1">
    <property type="nucleotide sequence ID" value="NZ_RBII01000001.1"/>
</dbReference>
<reference evidence="1 2" key="1">
    <citation type="submission" date="2018-10" db="EMBL/GenBank/DDBJ databases">
        <title>Genomic Encyclopedia of Type Strains, Phase IV (KMG-IV): sequencing the most valuable type-strain genomes for metagenomic binning, comparative biology and taxonomic classification.</title>
        <authorList>
            <person name="Goeker M."/>
        </authorList>
    </citation>
    <scope>NUCLEOTIDE SEQUENCE [LARGE SCALE GENOMIC DNA]</scope>
    <source>
        <strain evidence="1 2">DSM 22008</strain>
    </source>
</reference>
<evidence type="ECO:0000313" key="2">
    <source>
        <dbReference type="Proteomes" id="UP000282211"/>
    </source>
</evidence>
<organism evidence="1 2">
    <name type="scientific">Litorimonas taeanensis</name>
    <dbReference type="NCBI Taxonomy" id="568099"/>
    <lineage>
        <taxon>Bacteria</taxon>
        <taxon>Pseudomonadati</taxon>
        <taxon>Pseudomonadota</taxon>
        <taxon>Alphaproteobacteria</taxon>
        <taxon>Maricaulales</taxon>
        <taxon>Robiginitomaculaceae</taxon>
    </lineage>
</organism>
<proteinExistence type="predicted"/>